<organism evidence="2 3">
    <name type="scientific">Ferrimonas sediminum</name>
    <dbReference type="NCBI Taxonomy" id="718193"/>
    <lineage>
        <taxon>Bacteria</taxon>
        <taxon>Pseudomonadati</taxon>
        <taxon>Pseudomonadota</taxon>
        <taxon>Gammaproteobacteria</taxon>
        <taxon>Alteromonadales</taxon>
        <taxon>Ferrimonadaceae</taxon>
        <taxon>Ferrimonas</taxon>
    </lineage>
</organism>
<dbReference type="InterPro" id="IPR021836">
    <property type="entry name" value="DUF3429"/>
</dbReference>
<keyword evidence="3" id="KW-1185">Reference proteome</keyword>
<sequence length="134" mass="14433">MSRHALWLGIAGLTPFVTLPLLLMTGVIDSVQAQTGFLQYSAIILSFLGGIHWYQGLLLGSGNWQIHFSMWPSIVGWLALVLAPVPVALGVLALAFAVMLAADRWIGRQPPGYRTLRLSLTSVAVVSHGGMLLL</sequence>
<dbReference type="AlphaFoldDB" id="A0A1G8VI79"/>
<feature type="transmembrane region" description="Helical" evidence="1">
    <location>
        <begin position="74"/>
        <end position="102"/>
    </location>
</feature>
<dbReference type="RefSeq" id="WP_090365875.1">
    <property type="nucleotide sequence ID" value="NZ_FNEM01000011.1"/>
</dbReference>
<reference evidence="3" key="1">
    <citation type="submission" date="2016-10" db="EMBL/GenBank/DDBJ databases">
        <authorList>
            <person name="Varghese N."/>
            <person name="Submissions S."/>
        </authorList>
    </citation>
    <scope>NUCLEOTIDE SEQUENCE [LARGE SCALE GENOMIC DNA]</scope>
    <source>
        <strain evidence="3">DSM 23317</strain>
    </source>
</reference>
<proteinExistence type="predicted"/>
<evidence type="ECO:0000256" key="1">
    <source>
        <dbReference type="SAM" id="Phobius"/>
    </source>
</evidence>
<gene>
    <name evidence="2" type="ORF">SAMN04488540_11129</name>
</gene>
<dbReference type="Proteomes" id="UP000199527">
    <property type="component" value="Unassembled WGS sequence"/>
</dbReference>
<accession>A0A1G8VI79</accession>
<protein>
    <recommendedName>
        <fullName evidence="4">DUF3429 domain-containing protein</fullName>
    </recommendedName>
</protein>
<evidence type="ECO:0008006" key="4">
    <source>
        <dbReference type="Google" id="ProtNLM"/>
    </source>
</evidence>
<dbReference type="EMBL" id="FNEM01000011">
    <property type="protein sequence ID" value="SDJ64860.1"/>
    <property type="molecule type" value="Genomic_DNA"/>
</dbReference>
<dbReference type="PANTHER" id="PTHR15887:SF1">
    <property type="entry name" value="TRANSMEMBRANE PROTEIN 69"/>
    <property type="match status" value="1"/>
</dbReference>
<dbReference type="OrthoDB" id="8591832at2"/>
<keyword evidence="1" id="KW-0472">Membrane</keyword>
<name>A0A1G8VI79_9GAMM</name>
<keyword evidence="1" id="KW-1133">Transmembrane helix</keyword>
<keyword evidence="1" id="KW-0812">Transmembrane</keyword>
<evidence type="ECO:0000313" key="3">
    <source>
        <dbReference type="Proteomes" id="UP000199527"/>
    </source>
</evidence>
<dbReference type="PANTHER" id="PTHR15887">
    <property type="entry name" value="TRANSMEMBRANE PROTEIN 69"/>
    <property type="match status" value="1"/>
</dbReference>
<feature type="transmembrane region" description="Helical" evidence="1">
    <location>
        <begin position="37"/>
        <end position="54"/>
    </location>
</feature>
<feature type="transmembrane region" description="Helical" evidence="1">
    <location>
        <begin position="6"/>
        <end position="25"/>
    </location>
</feature>
<dbReference type="Pfam" id="PF11911">
    <property type="entry name" value="DUF3429"/>
    <property type="match status" value="1"/>
</dbReference>
<evidence type="ECO:0000313" key="2">
    <source>
        <dbReference type="EMBL" id="SDJ64860.1"/>
    </source>
</evidence>